<evidence type="ECO:0000313" key="1">
    <source>
        <dbReference type="EMBL" id="GAW26700.1"/>
    </source>
</evidence>
<evidence type="ECO:0000313" key="2">
    <source>
        <dbReference type="Proteomes" id="UP000054516"/>
    </source>
</evidence>
<dbReference type="AlphaFoldDB" id="A0A1S8AAG2"/>
<name>A0A1S8AAG2_ROSNE</name>
<dbReference type="Proteomes" id="UP000054516">
    <property type="component" value="Unassembled WGS sequence"/>
</dbReference>
<proteinExistence type="predicted"/>
<reference evidence="1" key="1">
    <citation type="submission" date="2016-03" db="EMBL/GenBank/DDBJ databases">
        <title>Draft genome sequence of Rosellinia necatrix.</title>
        <authorList>
            <person name="Kanematsu S."/>
        </authorList>
    </citation>
    <scope>NUCLEOTIDE SEQUENCE [LARGE SCALE GENOMIC DNA]</scope>
    <source>
        <strain evidence="1">W97</strain>
    </source>
</reference>
<dbReference type="OrthoDB" id="4724136at2759"/>
<keyword evidence="2" id="KW-1185">Reference proteome</keyword>
<protein>
    <submittedName>
        <fullName evidence="1">Uncharacterized protein</fullName>
    </submittedName>
</protein>
<sequence>MNITLLPTYQMHFSTSYPDHRLLWTSYKTPRFDPSCISPKYSGTPRHGTLNALDALTHTIYRVFLPEYISEYTRVGGYLGPYPLKEADKFDNDYRS</sequence>
<accession>A0A1S8AAG2</accession>
<gene>
    <name evidence="1" type="ORF">SAMD00023353_4400240</name>
</gene>
<organism evidence="1">
    <name type="scientific">Rosellinia necatrix</name>
    <name type="common">White root-rot fungus</name>
    <dbReference type="NCBI Taxonomy" id="77044"/>
    <lineage>
        <taxon>Eukaryota</taxon>
        <taxon>Fungi</taxon>
        <taxon>Dikarya</taxon>
        <taxon>Ascomycota</taxon>
        <taxon>Pezizomycotina</taxon>
        <taxon>Sordariomycetes</taxon>
        <taxon>Xylariomycetidae</taxon>
        <taxon>Xylariales</taxon>
        <taxon>Xylariaceae</taxon>
        <taxon>Rosellinia</taxon>
    </lineage>
</organism>
<dbReference type="EMBL" id="DF977489">
    <property type="protein sequence ID" value="GAW26700.1"/>
    <property type="molecule type" value="Genomic_DNA"/>
</dbReference>